<reference evidence="1 2" key="1">
    <citation type="journal article" date="2019" name="Commun. Biol.">
        <title>The bagworm genome reveals a unique fibroin gene that provides high tensile strength.</title>
        <authorList>
            <person name="Kono N."/>
            <person name="Nakamura H."/>
            <person name="Ohtoshi R."/>
            <person name="Tomita M."/>
            <person name="Numata K."/>
            <person name="Arakawa K."/>
        </authorList>
    </citation>
    <scope>NUCLEOTIDE SEQUENCE [LARGE SCALE GENOMIC DNA]</scope>
</reference>
<name>A0A4C2A7E6_EUMVA</name>
<proteinExistence type="predicted"/>
<comment type="caution">
    <text evidence="1">The sequence shown here is derived from an EMBL/GenBank/DDBJ whole genome shotgun (WGS) entry which is preliminary data.</text>
</comment>
<accession>A0A4C2A7E6</accession>
<dbReference type="Proteomes" id="UP000299102">
    <property type="component" value="Unassembled WGS sequence"/>
</dbReference>
<sequence length="182" mass="20631">MAVTSSTRLKLKWFWQAGRRRGQRARARARAGARRLHGLITAHRRARRLSIPNEMEPMRRELREKPPTTCTSDCCTRRSGEDSSIEALNIGSYVVNLIAVLQNPTEKTQRRQKKKGTPLIARALQSRTVAFEWCTTGNEISKLPFGPGDKSDRLSRQNGAARCRRLIRSPGDPHSFQARPQS</sequence>
<gene>
    <name evidence="1" type="ORF">EVAR_66619_1</name>
</gene>
<keyword evidence="2" id="KW-1185">Reference proteome</keyword>
<evidence type="ECO:0000313" key="2">
    <source>
        <dbReference type="Proteomes" id="UP000299102"/>
    </source>
</evidence>
<dbReference type="AlphaFoldDB" id="A0A4C2A7E6"/>
<protein>
    <submittedName>
        <fullName evidence="1">Uncharacterized protein</fullName>
    </submittedName>
</protein>
<evidence type="ECO:0000313" key="1">
    <source>
        <dbReference type="EMBL" id="GBP95732.1"/>
    </source>
</evidence>
<organism evidence="1 2">
    <name type="scientific">Eumeta variegata</name>
    <name type="common">Bagworm moth</name>
    <name type="synonym">Eumeta japonica</name>
    <dbReference type="NCBI Taxonomy" id="151549"/>
    <lineage>
        <taxon>Eukaryota</taxon>
        <taxon>Metazoa</taxon>
        <taxon>Ecdysozoa</taxon>
        <taxon>Arthropoda</taxon>
        <taxon>Hexapoda</taxon>
        <taxon>Insecta</taxon>
        <taxon>Pterygota</taxon>
        <taxon>Neoptera</taxon>
        <taxon>Endopterygota</taxon>
        <taxon>Lepidoptera</taxon>
        <taxon>Glossata</taxon>
        <taxon>Ditrysia</taxon>
        <taxon>Tineoidea</taxon>
        <taxon>Psychidae</taxon>
        <taxon>Oiketicinae</taxon>
        <taxon>Eumeta</taxon>
    </lineage>
</organism>
<dbReference type="EMBL" id="BGZK01002672">
    <property type="protein sequence ID" value="GBP95732.1"/>
    <property type="molecule type" value="Genomic_DNA"/>
</dbReference>